<evidence type="ECO:0000256" key="7">
    <source>
        <dbReference type="ARBA" id="ARBA00022968"/>
    </source>
</evidence>
<evidence type="ECO:0000313" key="14">
    <source>
        <dbReference type="EMBL" id="GLD74328.1"/>
    </source>
</evidence>
<keyword evidence="9" id="KW-0333">Golgi apparatus</keyword>
<dbReference type="Pfam" id="PF00777">
    <property type="entry name" value="Glyco_transf_29"/>
    <property type="match status" value="1"/>
</dbReference>
<dbReference type="InterPro" id="IPR001675">
    <property type="entry name" value="Glyco_trans_29"/>
</dbReference>
<evidence type="ECO:0000256" key="2">
    <source>
        <dbReference type="ARBA" id="ARBA00004922"/>
    </source>
</evidence>
<accession>A0AAD3RMA8</accession>
<feature type="compositionally biased region" description="Polar residues" evidence="12">
    <location>
        <begin position="149"/>
        <end position="165"/>
    </location>
</feature>
<keyword evidence="4" id="KW-0328">Glycosyltransferase</keyword>
<comment type="pathway">
    <text evidence="2">Protein modification; protein glycosylation.</text>
</comment>
<dbReference type="GO" id="GO:0000139">
    <property type="term" value="C:Golgi membrane"/>
    <property type="evidence" value="ECO:0007669"/>
    <property type="project" value="UniProtKB-SubCell"/>
</dbReference>
<keyword evidence="5" id="KW-0808">Transferase</keyword>
<comment type="caution">
    <text evidence="14">The sequence shown here is derived from an EMBL/GenBank/DDBJ whole genome shotgun (WGS) entry which is preliminary data.</text>
</comment>
<dbReference type="EMBL" id="BRZM01002150">
    <property type="protein sequence ID" value="GLD74328.1"/>
    <property type="molecule type" value="Genomic_DNA"/>
</dbReference>
<sequence length="198" mass="23249">MLVRCYRAKLSVWAALCVLVLCWFYIYPVYRLPRDKEIVEEVLRQGEVWQKNQTGIDLYRKLLTDCCDPRRMFAVTKENSPMGKVLWYDGEFYHSHTVNNETFSLFVQDNPLQLPLKKCAVVGNGGILRHSKCGRHIDQADFIMRRAQESSQTPSAISDNESWSTVAERERDRKMGHREGKREKRLQGVIKQKRNRLQ</sequence>
<reference evidence="14" key="1">
    <citation type="submission" date="2022-08" db="EMBL/GenBank/DDBJ databases">
        <title>Genome sequencing of akame (Lates japonicus).</title>
        <authorList>
            <person name="Hashiguchi Y."/>
            <person name="Takahashi H."/>
        </authorList>
    </citation>
    <scope>NUCLEOTIDE SEQUENCE</scope>
    <source>
        <strain evidence="14">Kochi</strain>
    </source>
</reference>
<feature type="transmembrane region" description="Helical" evidence="13">
    <location>
        <begin position="12"/>
        <end position="30"/>
    </location>
</feature>
<proteinExistence type="inferred from homology"/>
<evidence type="ECO:0000256" key="6">
    <source>
        <dbReference type="ARBA" id="ARBA00022692"/>
    </source>
</evidence>
<dbReference type="Proteomes" id="UP001279410">
    <property type="component" value="Unassembled WGS sequence"/>
</dbReference>
<keyword evidence="7" id="KW-0735">Signal-anchor</keyword>
<organism evidence="14 15">
    <name type="scientific">Lates japonicus</name>
    <name type="common">Japanese lates</name>
    <dbReference type="NCBI Taxonomy" id="270547"/>
    <lineage>
        <taxon>Eukaryota</taxon>
        <taxon>Metazoa</taxon>
        <taxon>Chordata</taxon>
        <taxon>Craniata</taxon>
        <taxon>Vertebrata</taxon>
        <taxon>Euteleostomi</taxon>
        <taxon>Actinopterygii</taxon>
        <taxon>Neopterygii</taxon>
        <taxon>Teleostei</taxon>
        <taxon>Neoteleostei</taxon>
        <taxon>Acanthomorphata</taxon>
        <taxon>Carangaria</taxon>
        <taxon>Carangaria incertae sedis</taxon>
        <taxon>Centropomidae</taxon>
        <taxon>Lates</taxon>
    </lineage>
</organism>
<name>A0AAD3RMA8_LATJO</name>
<keyword evidence="10 13" id="KW-0472">Membrane</keyword>
<dbReference type="InterPro" id="IPR038578">
    <property type="entry name" value="GT29-like_sf"/>
</dbReference>
<dbReference type="GO" id="GO:0003828">
    <property type="term" value="F:alpha-N-acetylneuraminate alpha-2,8-sialyltransferase activity"/>
    <property type="evidence" value="ECO:0007669"/>
    <property type="project" value="TreeGrafter"/>
</dbReference>
<protein>
    <submittedName>
        <fullName evidence="14">Alpha-N-acetylneuraminide alpha-2,8-sialyltransferase</fullName>
    </submittedName>
</protein>
<evidence type="ECO:0000256" key="11">
    <source>
        <dbReference type="ARBA" id="ARBA00023180"/>
    </source>
</evidence>
<evidence type="ECO:0000256" key="3">
    <source>
        <dbReference type="ARBA" id="ARBA00006003"/>
    </source>
</evidence>
<gene>
    <name evidence="14" type="ORF">AKAME5_002565700</name>
</gene>
<dbReference type="InterPro" id="IPR050943">
    <property type="entry name" value="Glycosyltr_29_Sialyltrsf"/>
</dbReference>
<comment type="subcellular location">
    <subcellularLocation>
        <location evidence="1">Golgi apparatus membrane</location>
        <topology evidence="1">Single-pass type II membrane protein</topology>
    </subcellularLocation>
</comment>
<evidence type="ECO:0000256" key="13">
    <source>
        <dbReference type="SAM" id="Phobius"/>
    </source>
</evidence>
<evidence type="ECO:0000256" key="9">
    <source>
        <dbReference type="ARBA" id="ARBA00023034"/>
    </source>
</evidence>
<keyword evidence="6 13" id="KW-0812">Transmembrane</keyword>
<keyword evidence="11" id="KW-0325">Glycoprotein</keyword>
<evidence type="ECO:0000256" key="8">
    <source>
        <dbReference type="ARBA" id="ARBA00022989"/>
    </source>
</evidence>
<evidence type="ECO:0000256" key="1">
    <source>
        <dbReference type="ARBA" id="ARBA00004323"/>
    </source>
</evidence>
<dbReference type="PANTHER" id="PTHR11987:SF3">
    <property type="entry name" value="ALPHA-N-ACETYLNEURAMINIDE ALPHA-2,8-SIALYLTRANSFERASE"/>
    <property type="match status" value="1"/>
</dbReference>
<keyword evidence="15" id="KW-1185">Reference proteome</keyword>
<evidence type="ECO:0000256" key="4">
    <source>
        <dbReference type="ARBA" id="ARBA00022676"/>
    </source>
</evidence>
<keyword evidence="8 13" id="KW-1133">Transmembrane helix</keyword>
<comment type="similarity">
    <text evidence="3">Belongs to the glycosyltransferase 29 family.</text>
</comment>
<dbReference type="AlphaFoldDB" id="A0AAD3RMA8"/>
<evidence type="ECO:0000256" key="12">
    <source>
        <dbReference type="SAM" id="MobiDB-lite"/>
    </source>
</evidence>
<dbReference type="GO" id="GO:0009311">
    <property type="term" value="P:oligosaccharide metabolic process"/>
    <property type="evidence" value="ECO:0007669"/>
    <property type="project" value="TreeGrafter"/>
</dbReference>
<dbReference type="Gene3D" id="3.90.1480.20">
    <property type="entry name" value="Glycosyl transferase family 29"/>
    <property type="match status" value="1"/>
</dbReference>
<feature type="region of interest" description="Disordered" evidence="12">
    <location>
        <begin position="148"/>
        <end position="198"/>
    </location>
</feature>
<evidence type="ECO:0000256" key="5">
    <source>
        <dbReference type="ARBA" id="ARBA00022679"/>
    </source>
</evidence>
<dbReference type="PANTHER" id="PTHR11987">
    <property type="entry name" value="ALPHA-2,8-SIALYLTRANSFERASE"/>
    <property type="match status" value="1"/>
</dbReference>
<feature type="compositionally biased region" description="Basic and acidic residues" evidence="12">
    <location>
        <begin position="167"/>
        <end position="186"/>
    </location>
</feature>
<dbReference type="GO" id="GO:0006491">
    <property type="term" value="P:N-glycan processing"/>
    <property type="evidence" value="ECO:0007669"/>
    <property type="project" value="TreeGrafter"/>
</dbReference>
<evidence type="ECO:0000256" key="10">
    <source>
        <dbReference type="ARBA" id="ARBA00023136"/>
    </source>
</evidence>
<evidence type="ECO:0000313" key="15">
    <source>
        <dbReference type="Proteomes" id="UP001279410"/>
    </source>
</evidence>